<evidence type="ECO:0000256" key="6">
    <source>
        <dbReference type="PROSITE-ProRule" id="PRU00886"/>
    </source>
</evidence>
<dbReference type="SUPFAM" id="SSF52402">
    <property type="entry name" value="Adenine nucleotide alpha hydrolases-like"/>
    <property type="match status" value="1"/>
</dbReference>
<proteinExistence type="predicted"/>
<organism evidence="8 9">
    <name type="scientific">Daphnia magna</name>
    <dbReference type="NCBI Taxonomy" id="35525"/>
    <lineage>
        <taxon>Eukaryota</taxon>
        <taxon>Metazoa</taxon>
        <taxon>Ecdysozoa</taxon>
        <taxon>Arthropoda</taxon>
        <taxon>Crustacea</taxon>
        <taxon>Branchiopoda</taxon>
        <taxon>Diplostraca</taxon>
        <taxon>Cladocera</taxon>
        <taxon>Anomopoda</taxon>
        <taxon>Daphniidae</taxon>
        <taxon>Daphnia</taxon>
    </lineage>
</organism>
<dbReference type="GO" id="GO:0005829">
    <property type="term" value="C:cytosol"/>
    <property type="evidence" value="ECO:0007669"/>
    <property type="project" value="TreeGrafter"/>
</dbReference>
<dbReference type="Proteomes" id="UP000076858">
    <property type="component" value="Unassembled WGS sequence"/>
</dbReference>
<keyword evidence="2 6" id="KW-0547">Nucleotide-binding</keyword>
<dbReference type="PANTHER" id="PTHR11922:SF2">
    <property type="entry name" value="GMP SYNTHASE [GLUTAMINE-HYDROLYZING]"/>
    <property type="match status" value="1"/>
</dbReference>
<feature type="domain" description="GMPS ATP-PPase" evidence="7">
    <location>
        <begin position="1"/>
        <end position="39"/>
    </location>
</feature>
<comment type="caution">
    <text evidence="8">The sequence shown here is derived from an EMBL/GenBank/DDBJ whole genome shotgun (WGS) entry which is preliminary data.</text>
</comment>
<evidence type="ECO:0000256" key="3">
    <source>
        <dbReference type="ARBA" id="ARBA00022749"/>
    </source>
</evidence>
<keyword evidence="1" id="KW-0436">Ligase</keyword>
<dbReference type="EMBL" id="LRGB01009128">
    <property type="protein sequence ID" value="KZS00649.1"/>
    <property type="molecule type" value="Genomic_DNA"/>
</dbReference>
<evidence type="ECO:0000256" key="4">
    <source>
        <dbReference type="ARBA" id="ARBA00022755"/>
    </source>
</evidence>
<sequence length="91" mass="10502">MVRQLRIHGRVMEPPEDFYKDEVRALGRELGPPAEKLERHPFPGSGLSIRIIYDEEPFLEADFDETKASERYAEGSGFGSQKIQVTFQYKI</sequence>
<evidence type="ECO:0000259" key="7">
    <source>
        <dbReference type="PROSITE" id="PS51553"/>
    </source>
</evidence>
<keyword evidence="5 6" id="KW-0067">ATP-binding</keyword>
<name>A0A164HX60_9CRUS</name>
<comment type="caution">
    <text evidence="6">Lacks conserved residue(s) required for the propagation of feature annotation.</text>
</comment>
<dbReference type="GO" id="GO:0003921">
    <property type="term" value="F:GMP synthase activity"/>
    <property type="evidence" value="ECO:0007669"/>
    <property type="project" value="InterPro"/>
</dbReference>
<keyword evidence="3 6" id="KW-0332">GMP biosynthesis</keyword>
<evidence type="ECO:0000313" key="8">
    <source>
        <dbReference type="EMBL" id="KZS00649.1"/>
    </source>
</evidence>
<dbReference type="STRING" id="35525.A0A164HX60"/>
<dbReference type="InterPro" id="IPR014729">
    <property type="entry name" value="Rossmann-like_a/b/a_fold"/>
</dbReference>
<evidence type="ECO:0000256" key="5">
    <source>
        <dbReference type="ARBA" id="ARBA00022840"/>
    </source>
</evidence>
<evidence type="ECO:0000313" key="9">
    <source>
        <dbReference type="Proteomes" id="UP000076858"/>
    </source>
</evidence>
<keyword evidence="9" id="KW-1185">Reference proteome</keyword>
<keyword evidence="4 6" id="KW-0658">Purine biosynthesis</keyword>
<accession>A0A164HX60</accession>
<dbReference type="PANTHER" id="PTHR11922">
    <property type="entry name" value="GMP SYNTHASE-RELATED"/>
    <property type="match status" value="1"/>
</dbReference>
<reference evidence="8 9" key="1">
    <citation type="submission" date="2016-03" db="EMBL/GenBank/DDBJ databases">
        <title>EvidentialGene: Evidence-directed Construction of Genes on Genomes.</title>
        <authorList>
            <person name="Gilbert D.G."/>
            <person name="Choi J.-H."/>
            <person name="Mockaitis K."/>
            <person name="Colbourne J."/>
            <person name="Pfrender M."/>
        </authorList>
    </citation>
    <scope>NUCLEOTIDE SEQUENCE [LARGE SCALE GENOMIC DNA]</scope>
    <source>
        <strain evidence="8 9">Xinb3</strain>
        <tissue evidence="8">Complete organism</tissue>
    </source>
</reference>
<evidence type="ECO:0000256" key="2">
    <source>
        <dbReference type="ARBA" id="ARBA00022741"/>
    </source>
</evidence>
<dbReference type="GO" id="GO:0005524">
    <property type="term" value="F:ATP binding"/>
    <property type="evidence" value="ECO:0007669"/>
    <property type="project" value="UniProtKB-UniRule"/>
</dbReference>
<evidence type="ECO:0000256" key="1">
    <source>
        <dbReference type="ARBA" id="ARBA00022598"/>
    </source>
</evidence>
<protein>
    <submittedName>
        <fullName evidence="8">Putative GMP synthase</fullName>
    </submittedName>
</protein>
<dbReference type="Gene3D" id="3.40.50.620">
    <property type="entry name" value="HUPs"/>
    <property type="match status" value="1"/>
</dbReference>
<dbReference type="PROSITE" id="PS51553">
    <property type="entry name" value="GMPS_ATP_PPASE"/>
    <property type="match status" value="1"/>
</dbReference>
<gene>
    <name evidence="8" type="ORF">APZ42_002978</name>
</gene>
<dbReference type="InterPro" id="IPR025777">
    <property type="entry name" value="GMPS_ATP_PPase_dom"/>
</dbReference>
<dbReference type="AlphaFoldDB" id="A0A164HX60"/>